<reference evidence="5" key="1">
    <citation type="submission" date="2020-10" db="EMBL/GenBank/DDBJ databases">
        <authorList>
            <person name="Han B."/>
            <person name="Lu T."/>
            <person name="Zhao Q."/>
            <person name="Huang X."/>
            <person name="Zhao Y."/>
        </authorList>
    </citation>
    <scope>NUCLEOTIDE SEQUENCE</scope>
</reference>
<dbReference type="InterPro" id="IPR012337">
    <property type="entry name" value="RNaseH-like_sf"/>
</dbReference>
<feature type="region of interest" description="Disordered" evidence="2">
    <location>
        <begin position="163"/>
        <end position="203"/>
    </location>
</feature>
<dbReference type="GO" id="GO:0046983">
    <property type="term" value="F:protein dimerization activity"/>
    <property type="evidence" value="ECO:0007669"/>
    <property type="project" value="InterPro"/>
</dbReference>
<dbReference type="OrthoDB" id="1900170at2759"/>
<feature type="domain" description="HAT C-terminal dimerisation" evidence="3">
    <location>
        <begin position="781"/>
        <end position="868"/>
    </location>
</feature>
<dbReference type="SUPFAM" id="SSF53098">
    <property type="entry name" value="Ribonuclease H-like"/>
    <property type="match status" value="1"/>
</dbReference>
<feature type="domain" description="hAT-like transposase RNase-H fold" evidence="4">
    <location>
        <begin position="635"/>
        <end position="734"/>
    </location>
</feature>
<accession>A0A811MSJ4</accession>
<evidence type="ECO:0000256" key="2">
    <source>
        <dbReference type="SAM" id="MobiDB-lite"/>
    </source>
</evidence>
<keyword evidence="6" id="KW-1185">Reference proteome</keyword>
<dbReference type="InterPro" id="IPR008906">
    <property type="entry name" value="HATC_C_dom"/>
</dbReference>
<dbReference type="EMBL" id="CAJGYO010000002">
    <property type="protein sequence ID" value="CAD6210228.1"/>
    <property type="molecule type" value="Genomic_DNA"/>
</dbReference>
<dbReference type="Proteomes" id="UP000604825">
    <property type="component" value="Unassembled WGS sequence"/>
</dbReference>
<evidence type="ECO:0000313" key="5">
    <source>
        <dbReference type="EMBL" id="CAD6210228.1"/>
    </source>
</evidence>
<comment type="caution">
    <text evidence="5">The sequence shown here is derived from an EMBL/GenBank/DDBJ whole genome shotgun (WGS) entry which is preliminary data.</text>
</comment>
<dbReference type="InterPro" id="IPR052035">
    <property type="entry name" value="ZnF_BED_domain_contain"/>
</dbReference>
<dbReference type="AlphaFoldDB" id="A0A811MSJ4"/>
<evidence type="ECO:0000259" key="3">
    <source>
        <dbReference type="Pfam" id="PF05699"/>
    </source>
</evidence>
<keyword evidence="1" id="KW-0238">DNA-binding</keyword>
<feature type="compositionally biased region" description="Basic and acidic residues" evidence="2">
    <location>
        <begin position="177"/>
        <end position="193"/>
    </location>
</feature>
<evidence type="ECO:0000256" key="1">
    <source>
        <dbReference type="ARBA" id="ARBA00023125"/>
    </source>
</evidence>
<feature type="compositionally biased region" description="Acidic residues" evidence="2">
    <location>
        <begin position="908"/>
        <end position="919"/>
    </location>
</feature>
<sequence>MTQRGMKKAPFLRLLVRFKEVNLIHSNKFIRKKKETNKNKGKQPRTNLMIHICKRSKLLDLRENARIYRKKDAACPEVQRYDLASLRKPKPRIRTTATWASDLSKREECQAKNITKETNSRNEYKTSLYAMPGRISFKSTVLEHEDMMWIMFDAISVTNETSYVPGSGRDDGEGEDHEAGYGDGDSERVEGRGESAPNPQPPATLALMETTTVAGGGGAANVVITEEETGVDGTCSVGVEPSTKRQKKTTSKVWDFYTTLTVTHKRDDGTTEVQVWAKCKKFSYKTRGESNKGTTVLWNHVNAKHDVKKGQQQLKVEKSEGKDVIETYKYDPEVSLKKFYQAIVMHEYPFVMAEHEFFVDFIKSLRPNFSFKSRITTRKEILEMHLAQKKKLFDQLKTISCRFSATMDMWTSNQNKGYMCITIHWIDDNWQMQKRIICLPFVKGQHKGIVLASEFIKGIMSWNLEKRLFGLTLDNASNNNKCVISVVKELNKLAKLQKYPPLICGGIFFHVRCLCHILNSIAQNGLTVIGSAVKNIRAIIVILKNSPLQWEEFEKCADFFNLNNKSGLTLDVPTRWNSTYEMLSHAIYYRNAFDRLVYLHKDKYKHCAPSDDEWEIAASFCKCLKLFNDATVLFSGTQYPTTNMFWWKFYDIKLAITEWCASADILIASMAQAMQEKYDKYWKKSNIALAVACFLDPRYKKRLIEYFLQRIYKDRAPAELSLIMDVVKRLFEAYLSSIPSQISKASAQSEPIVAPAHTSEENADIEEFLYEDEVNRSEVSELDVYMAEKPFRWVDPSGSGAAFDILSWWKTNQAKYPILSRLARDVLAVQVSTIASESAFNCSGSIVNKFRTRLDPEMVEALVCSKDWGLASKKDRNYKIASILEDFCDTVSTLADEAETENQATEEGSGDAEDHEDSDLDDMDAFQMSRLWEHYTMYMERHQKDGVIEEQRWAKCNRYNYKARAEPWRGTMHFWHHLRRRHHYNHELGQFQDPQIGEGAANANADMGEVLNANDP</sequence>
<gene>
    <name evidence="5" type="ORF">NCGR_LOCUS6335</name>
</gene>
<dbReference type="SMART" id="SM00614">
    <property type="entry name" value="ZnF_BED"/>
    <property type="match status" value="2"/>
</dbReference>
<dbReference type="GO" id="GO:0003677">
    <property type="term" value="F:DNA binding"/>
    <property type="evidence" value="ECO:0007669"/>
    <property type="project" value="UniProtKB-KW"/>
</dbReference>
<proteinExistence type="predicted"/>
<evidence type="ECO:0000259" key="4">
    <source>
        <dbReference type="Pfam" id="PF14372"/>
    </source>
</evidence>
<dbReference type="Pfam" id="PF05699">
    <property type="entry name" value="Dimer_Tnp_hAT"/>
    <property type="match status" value="1"/>
</dbReference>
<organism evidence="5 6">
    <name type="scientific">Miscanthus lutarioriparius</name>
    <dbReference type="NCBI Taxonomy" id="422564"/>
    <lineage>
        <taxon>Eukaryota</taxon>
        <taxon>Viridiplantae</taxon>
        <taxon>Streptophyta</taxon>
        <taxon>Embryophyta</taxon>
        <taxon>Tracheophyta</taxon>
        <taxon>Spermatophyta</taxon>
        <taxon>Magnoliopsida</taxon>
        <taxon>Liliopsida</taxon>
        <taxon>Poales</taxon>
        <taxon>Poaceae</taxon>
        <taxon>PACMAD clade</taxon>
        <taxon>Panicoideae</taxon>
        <taxon>Andropogonodae</taxon>
        <taxon>Andropogoneae</taxon>
        <taxon>Saccharinae</taxon>
        <taxon>Miscanthus</taxon>
    </lineage>
</organism>
<protein>
    <recommendedName>
        <fullName evidence="7">Transposase</fullName>
    </recommendedName>
</protein>
<dbReference type="PANTHER" id="PTHR46481">
    <property type="entry name" value="ZINC FINGER BED DOMAIN-CONTAINING PROTEIN 4"/>
    <property type="match status" value="1"/>
</dbReference>
<evidence type="ECO:0000313" key="6">
    <source>
        <dbReference type="Proteomes" id="UP000604825"/>
    </source>
</evidence>
<feature type="region of interest" description="Disordered" evidence="2">
    <location>
        <begin position="897"/>
        <end position="919"/>
    </location>
</feature>
<name>A0A811MSJ4_9POAL</name>
<dbReference type="Pfam" id="PF14372">
    <property type="entry name" value="hAT-like_RNase-H"/>
    <property type="match status" value="1"/>
</dbReference>
<evidence type="ECO:0008006" key="7">
    <source>
        <dbReference type="Google" id="ProtNLM"/>
    </source>
</evidence>
<dbReference type="PANTHER" id="PTHR46481:SF11">
    <property type="entry name" value="ZINC FINGER BED DOMAIN-CONTAINING PROTEIN RICESLEEPER 2-LIKE"/>
    <property type="match status" value="1"/>
</dbReference>
<dbReference type="InterPro" id="IPR025525">
    <property type="entry name" value="hAT-like_transposase_RNase-H"/>
</dbReference>